<feature type="transmembrane region" description="Helical" evidence="1">
    <location>
        <begin position="37"/>
        <end position="57"/>
    </location>
</feature>
<proteinExistence type="predicted"/>
<dbReference type="RefSeq" id="WP_200310091.1">
    <property type="nucleotide sequence ID" value="NZ_JAENIM010000015.1"/>
</dbReference>
<gene>
    <name evidence="2" type="ORF">JIN82_02640</name>
</gene>
<organism evidence="2 3">
    <name type="scientific">Persicirhabdus sediminis</name>
    <dbReference type="NCBI Taxonomy" id="454144"/>
    <lineage>
        <taxon>Bacteria</taxon>
        <taxon>Pseudomonadati</taxon>
        <taxon>Verrucomicrobiota</taxon>
        <taxon>Verrucomicrobiia</taxon>
        <taxon>Verrucomicrobiales</taxon>
        <taxon>Verrucomicrobiaceae</taxon>
        <taxon>Persicirhabdus</taxon>
    </lineage>
</organism>
<evidence type="ECO:0000313" key="3">
    <source>
        <dbReference type="Proteomes" id="UP000624703"/>
    </source>
</evidence>
<dbReference type="EMBL" id="JAENIM010000015">
    <property type="protein sequence ID" value="MBK1790049.1"/>
    <property type="molecule type" value="Genomic_DNA"/>
</dbReference>
<keyword evidence="1" id="KW-1133">Transmembrane helix</keyword>
<accession>A0A8J7SHS5</accession>
<keyword evidence="3" id="KW-1185">Reference proteome</keyword>
<keyword evidence="1" id="KW-0472">Membrane</keyword>
<protein>
    <submittedName>
        <fullName evidence="2">Uncharacterized protein</fullName>
    </submittedName>
</protein>
<keyword evidence="1" id="KW-0812">Transmembrane</keyword>
<evidence type="ECO:0000256" key="1">
    <source>
        <dbReference type="SAM" id="Phobius"/>
    </source>
</evidence>
<feature type="transmembrane region" description="Helical" evidence="1">
    <location>
        <begin position="64"/>
        <end position="87"/>
    </location>
</feature>
<feature type="transmembrane region" description="Helical" evidence="1">
    <location>
        <begin position="99"/>
        <end position="128"/>
    </location>
</feature>
<dbReference type="AlphaFoldDB" id="A0A8J7SHS5"/>
<name>A0A8J7SHS5_9BACT</name>
<comment type="caution">
    <text evidence="2">The sequence shown here is derived from an EMBL/GenBank/DDBJ whole genome shotgun (WGS) entry which is preliminary data.</text>
</comment>
<dbReference type="Proteomes" id="UP000624703">
    <property type="component" value="Unassembled WGS sequence"/>
</dbReference>
<evidence type="ECO:0000313" key="2">
    <source>
        <dbReference type="EMBL" id="MBK1790049.1"/>
    </source>
</evidence>
<sequence length="145" mass="15650">MSRLPRHLAIAFIAALVAYIAAPRILGEAAESVLREIEWYAALVSAGLWFIFSLILTKPKIQQWLILGFISPFIGLPLFYSIAAWNSGYGTQIPEQGSALLFGLMAAGLLSWLLIPVGLLTGLLAAAVSRAFAKLETQQAAAQNH</sequence>
<reference evidence="2" key="1">
    <citation type="submission" date="2021-01" db="EMBL/GenBank/DDBJ databases">
        <title>Modified the classification status of verrucomicrobia.</title>
        <authorList>
            <person name="Feng X."/>
        </authorList>
    </citation>
    <scope>NUCLEOTIDE SEQUENCE</scope>
    <source>
        <strain evidence="2">_KCTC 22039</strain>
    </source>
</reference>